<dbReference type="Proteomes" id="UP001500908">
    <property type="component" value="Unassembled WGS sequence"/>
</dbReference>
<comment type="caution">
    <text evidence="1">The sequence shown here is derived from an EMBL/GenBank/DDBJ whole genome shotgun (WGS) entry which is preliminary data.</text>
</comment>
<evidence type="ECO:0000313" key="2">
    <source>
        <dbReference type="Proteomes" id="UP001500908"/>
    </source>
</evidence>
<dbReference type="EMBL" id="BAABDD010000001">
    <property type="protein sequence ID" value="GAA3723775.1"/>
    <property type="molecule type" value="Genomic_DNA"/>
</dbReference>
<accession>A0ABP7ET52</accession>
<gene>
    <name evidence="1" type="ORF">GCM10022402_00510</name>
</gene>
<protein>
    <submittedName>
        <fullName evidence="1">Uncharacterized protein</fullName>
    </submittedName>
</protein>
<proteinExistence type="predicted"/>
<name>A0ABP7ET52_9ACTN</name>
<sequence>MSTSASPTRFEAATRALAADVTRALRDHEHPFPLERRVAALDEQGSGPGAVRVLGTDVLAPFVLSGRLPDPGDVAVVRAAVRAFPAPPATPAPDPLWAARDWALYRVLRRFGVDASEWEGLCLTAVGGSDTGPGLSEVAKSQRWPAWCASLAQLTALALPGLDSAVRAETLAARVDLTRGLARSMLRRDHLTAARLARWLALDTHAAAEPLLDPALKHLELLSADQPRVLLELALARRITETEH</sequence>
<evidence type="ECO:0000313" key="1">
    <source>
        <dbReference type="EMBL" id="GAA3723775.1"/>
    </source>
</evidence>
<keyword evidence="2" id="KW-1185">Reference proteome</keyword>
<reference evidence="2" key="1">
    <citation type="journal article" date="2019" name="Int. J. Syst. Evol. Microbiol.">
        <title>The Global Catalogue of Microorganisms (GCM) 10K type strain sequencing project: providing services to taxonomists for standard genome sequencing and annotation.</title>
        <authorList>
            <consortium name="The Broad Institute Genomics Platform"/>
            <consortium name="The Broad Institute Genome Sequencing Center for Infectious Disease"/>
            <person name="Wu L."/>
            <person name="Ma J."/>
        </authorList>
    </citation>
    <scope>NUCLEOTIDE SEQUENCE [LARGE SCALE GENOMIC DNA]</scope>
    <source>
        <strain evidence="2">JCM 17137</strain>
    </source>
</reference>
<organism evidence="1 2">
    <name type="scientific">Salinactinospora qingdaonensis</name>
    <dbReference type="NCBI Taxonomy" id="702744"/>
    <lineage>
        <taxon>Bacteria</taxon>
        <taxon>Bacillati</taxon>
        <taxon>Actinomycetota</taxon>
        <taxon>Actinomycetes</taxon>
        <taxon>Streptosporangiales</taxon>
        <taxon>Nocardiopsidaceae</taxon>
        <taxon>Salinactinospora</taxon>
    </lineage>
</organism>
<dbReference type="RefSeq" id="WP_344966183.1">
    <property type="nucleotide sequence ID" value="NZ_BAABDD010000001.1"/>
</dbReference>